<dbReference type="PANTHER" id="PTHR36448:SF2">
    <property type="entry name" value="CUPIN TYPE-1 DOMAIN-CONTAINING PROTEIN"/>
    <property type="match status" value="1"/>
</dbReference>
<dbReference type="CDD" id="cd02219">
    <property type="entry name" value="cupin_YjlB-like"/>
    <property type="match status" value="1"/>
</dbReference>
<protein>
    <recommendedName>
        <fullName evidence="3">Cupin type-1 domain-containing protein</fullName>
    </recommendedName>
</protein>
<dbReference type="GeneID" id="36576555"/>
<accession>A0A2T3AP60</accession>
<proteinExistence type="predicted"/>
<dbReference type="Proteomes" id="UP000241818">
    <property type="component" value="Unassembled WGS sequence"/>
</dbReference>
<dbReference type="InParanoid" id="A0A2T3AP60"/>
<evidence type="ECO:0000313" key="2">
    <source>
        <dbReference type="Proteomes" id="UP000241818"/>
    </source>
</evidence>
<dbReference type="Gene3D" id="2.60.120.10">
    <property type="entry name" value="Jelly Rolls"/>
    <property type="match status" value="1"/>
</dbReference>
<dbReference type="InterPro" id="IPR011051">
    <property type="entry name" value="RmlC_Cupin_sf"/>
</dbReference>
<reference evidence="1 2" key="1">
    <citation type="journal article" date="2018" name="New Phytol.">
        <title>Comparative genomics and transcriptomics depict ericoid mycorrhizal fungi as versatile saprotrophs and plant mutualists.</title>
        <authorList>
            <person name="Martino E."/>
            <person name="Morin E."/>
            <person name="Grelet G.A."/>
            <person name="Kuo A."/>
            <person name="Kohler A."/>
            <person name="Daghino S."/>
            <person name="Barry K.W."/>
            <person name="Cichocki N."/>
            <person name="Clum A."/>
            <person name="Dockter R.B."/>
            <person name="Hainaut M."/>
            <person name="Kuo R.C."/>
            <person name="LaButti K."/>
            <person name="Lindahl B.D."/>
            <person name="Lindquist E.A."/>
            <person name="Lipzen A."/>
            <person name="Khouja H.R."/>
            <person name="Magnuson J."/>
            <person name="Murat C."/>
            <person name="Ohm R.A."/>
            <person name="Singer S.W."/>
            <person name="Spatafora J.W."/>
            <person name="Wang M."/>
            <person name="Veneault-Fourrey C."/>
            <person name="Henrissat B."/>
            <person name="Grigoriev I.V."/>
            <person name="Martin F.M."/>
            <person name="Perotto S."/>
        </authorList>
    </citation>
    <scope>NUCLEOTIDE SEQUENCE [LARGE SCALE GENOMIC DNA]</scope>
    <source>
        <strain evidence="1 2">ATCC 22711</strain>
    </source>
</reference>
<dbReference type="AlphaFoldDB" id="A0A2T3AP60"/>
<dbReference type="RefSeq" id="XP_024716444.1">
    <property type="nucleotide sequence ID" value="XM_024868474.1"/>
</dbReference>
<dbReference type="OrthoDB" id="2446447at2759"/>
<dbReference type="EMBL" id="KZ679020">
    <property type="protein sequence ID" value="PSS06714.1"/>
    <property type="molecule type" value="Genomic_DNA"/>
</dbReference>
<evidence type="ECO:0008006" key="3">
    <source>
        <dbReference type="Google" id="ProtNLM"/>
    </source>
</evidence>
<sequence>MSSTISPPEQYHLTNSTPYVPNSPLPVLIYRSCLPSSPTPATVCETFEPNSWLKGGVFKHYKAHHFHSLTHECYAVFKGRSRLLLGRGPLDDGQTTGIEVELQQGDAIVLPAGVAHCNLESWGGYEYVGLYPEGSPHWDNNFCKANPQETAVKAANARNVPIPDSDPIFGKDGPLVGIWREAMERAGDV</sequence>
<evidence type="ECO:0000313" key="1">
    <source>
        <dbReference type="EMBL" id="PSS06714.1"/>
    </source>
</evidence>
<dbReference type="InterPro" id="IPR014710">
    <property type="entry name" value="RmlC-like_jellyroll"/>
</dbReference>
<organism evidence="1 2">
    <name type="scientific">Amorphotheca resinae ATCC 22711</name>
    <dbReference type="NCBI Taxonomy" id="857342"/>
    <lineage>
        <taxon>Eukaryota</taxon>
        <taxon>Fungi</taxon>
        <taxon>Dikarya</taxon>
        <taxon>Ascomycota</taxon>
        <taxon>Pezizomycotina</taxon>
        <taxon>Leotiomycetes</taxon>
        <taxon>Helotiales</taxon>
        <taxon>Amorphothecaceae</taxon>
        <taxon>Amorphotheca</taxon>
    </lineage>
</organism>
<name>A0A2T3AP60_AMORE</name>
<dbReference type="SUPFAM" id="SSF51182">
    <property type="entry name" value="RmlC-like cupins"/>
    <property type="match status" value="1"/>
</dbReference>
<gene>
    <name evidence="1" type="ORF">M430DRAFT_54514</name>
</gene>
<keyword evidence="2" id="KW-1185">Reference proteome</keyword>
<dbReference type="InterPro" id="IPR047121">
    <property type="entry name" value="YjiB-like"/>
</dbReference>
<dbReference type="PANTHER" id="PTHR36448">
    <property type="entry name" value="BLR7373 PROTEIN"/>
    <property type="match status" value="1"/>
</dbReference>